<comment type="caution">
    <text evidence="14">The sequence shown here is derived from an EMBL/GenBank/DDBJ whole genome shotgun (WGS) entry which is preliminary data.</text>
</comment>
<dbReference type="EMBL" id="LAZR01014071">
    <property type="protein sequence ID" value="KKM19087.1"/>
    <property type="molecule type" value="Genomic_DNA"/>
</dbReference>
<dbReference type="CDD" id="cd00769">
    <property type="entry name" value="PheRS_beta_core"/>
    <property type="match status" value="1"/>
</dbReference>
<dbReference type="SMART" id="SM00874">
    <property type="entry name" value="B5"/>
    <property type="match status" value="1"/>
</dbReference>
<evidence type="ECO:0000256" key="5">
    <source>
        <dbReference type="ARBA" id="ARBA00022490"/>
    </source>
</evidence>
<dbReference type="InterPro" id="IPR045864">
    <property type="entry name" value="aa-tRNA-synth_II/BPL/LPL"/>
</dbReference>
<keyword evidence="7" id="KW-0479">Metal-binding</keyword>
<dbReference type="AlphaFoldDB" id="A0A0F9HVC3"/>
<dbReference type="EC" id="6.1.1.20" evidence="4"/>
<gene>
    <name evidence="14" type="ORF">LCGC14_1659180</name>
</gene>
<dbReference type="GO" id="GO:0009328">
    <property type="term" value="C:phenylalanine-tRNA ligase complex"/>
    <property type="evidence" value="ECO:0007669"/>
    <property type="project" value="TreeGrafter"/>
</dbReference>
<keyword evidence="9" id="KW-0067">ATP-binding</keyword>
<sequence>MVPTIELKIERLERLVGRKLILKELEYDLQWIGLDLEDINEEERKIKVEYSPNRPDFSSPEGIARSLKGYYEIELGIPSWKIAEGNIVLNVDPSVKEVRPYIVCGIIRDVNLDEDEVATLMSIQEHLHWAVGRDRKKVAIGVHDLDKVTPPYKYTAVKPDSLSFVPLHGDGYPMNLEEILLLHEKGIEYSHILEGKEIYPIILDKNNEVLSFPPIINGELTTVSDGTKNLFLDLTGTDIKSVNLALNILSTTLADMGAKIESVKVNYLEGGEYITPNLDPQKWEIETDYINSVIGLNLSNSEMIKCFRKVRMDAEVSKRKNYINILVPAYRGDIIHPIDFTEECAIGFGYANLPLTIREGGVGEYHPIQVFSDIIRKIMIGAGFLEVLNFLLASSEKQFSFMNQTYEESKIIEIANPVSKEYNTMRTKILPKLMNTIRNNRSEEKPIKIFEVGDVISLDSSKQTGAKREIHLSAATYHENADFTEIRSTLDFIMTSLGIIDDYKVKPEKDSSYINGRYGDIFLKGTKIGELGEIHPQVLLNFKLVFPVAAMEINLQPFFE</sequence>
<comment type="subcellular location">
    <subcellularLocation>
        <location evidence="2">Cytoplasm</location>
    </subcellularLocation>
</comment>
<evidence type="ECO:0000256" key="6">
    <source>
        <dbReference type="ARBA" id="ARBA00022598"/>
    </source>
</evidence>
<dbReference type="SUPFAM" id="SSF46955">
    <property type="entry name" value="Putative DNA-binding domain"/>
    <property type="match status" value="2"/>
</dbReference>
<dbReference type="Pfam" id="PF17759">
    <property type="entry name" value="tRNA_synthFbeta"/>
    <property type="match status" value="1"/>
</dbReference>
<dbReference type="NCBIfam" id="TIGR00471">
    <property type="entry name" value="pheT_arch"/>
    <property type="match status" value="1"/>
</dbReference>
<organism evidence="14">
    <name type="scientific">marine sediment metagenome</name>
    <dbReference type="NCBI Taxonomy" id="412755"/>
    <lineage>
        <taxon>unclassified sequences</taxon>
        <taxon>metagenomes</taxon>
        <taxon>ecological metagenomes</taxon>
    </lineage>
</organism>
<evidence type="ECO:0000256" key="7">
    <source>
        <dbReference type="ARBA" id="ARBA00022723"/>
    </source>
</evidence>
<comment type="similarity">
    <text evidence="3">Belongs to the phenylalanyl-tRNA synthetase beta subunit family. Type 2 subfamily.</text>
</comment>
<dbReference type="InterPro" id="IPR045060">
    <property type="entry name" value="Phe-tRNA-ligase_IIc_bsu"/>
</dbReference>
<dbReference type="Pfam" id="PF03484">
    <property type="entry name" value="B5"/>
    <property type="match status" value="1"/>
</dbReference>
<dbReference type="InterPro" id="IPR009061">
    <property type="entry name" value="DNA-bd_dom_put_sf"/>
</dbReference>
<evidence type="ECO:0000256" key="9">
    <source>
        <dbReference type="ARBA" id="ARBA00022840"/>
    </source>
</evidence>
<dbReference type="GO" id="GO:0000287">
    <property type="term" value="F:magnesium ion binding"/>
    <property type="evidence" value="ECO:0007669"/>
    <property type="project" value="InterPro"/>
</dbReference>
<keyword evidence="11" id="KW-0648">Protein biosynthesis</keyword>
<evidence type="ECO:0000256" key="1">
    <source>
        <dbReference type="ARBA" id="ARBA00001946"/>
    </source>
</evidence>
<evidence type="ECO:0000256" key="10">
    <source>
        <dbReference type="ARBA" id="ARBA00022842"/>
    </source>
</evidence>
<dbReference type="PANTHER" id="PTHR10947:SF0">
    <property type="entry name" value="PHENYLALANINE--TRNA LIGASE BETA SUBUNIT"/>
    <property type="match status" value="1"/>
</dbReference>
<dbReference type="HAMAP" id="MF_00284">
    <property type="entry name" value="Phe_tRNA_synth_beta2"/>
    <property type="match status" value="1"/>
</dbReference>
<dbReference type="Gene3D" id="3.30.56.10">
    <property type="match status" value="2"/>
</dbReference>
<dbReference type="GO" id="GO:0005524">
    <property type="term" value="F:ATP binding"/>
    <property type="evidence" value="ECO:0007669"/>
    <property type="project" value="UniProtKB-KW"/>
</dbReference>
<dbReference type="InterPro" id="IPR004531">
    <property type="entry name" value="Phe-tRNA-synth_IIc_bsu_arc_euk"/>
</dbReference>
<dbReference type="PROSITE" id="PS51483">
    <property type="entry name" value="B5"/>
    <property type="match status" value="1"/>
</dbReference>
<dbReference type="FunFam" id="3.50.40.10:FF:000003">
    <property type="entry name" value="Phenylalanine--tRNA ligase beta subunit"/>
    <property type="match status" value="1"/>
</dbReference>
<dbReference type="InterPro" id="IPR022918">
    <property type="entry name" value="Phe_tRNA_ligase_beta2_arc"/>
</dbReference>
<keyword evidence="6" id="KW-0436">Ligase</keyword>
<evidence type="ECO:0000313" key="14">
    <source>
        <dbReference type="EMBL" id="KKM19087.1"/>
    </source>
</evidence>
<evidence type="ECO:0000259" key="13">
    <source>
        <dbReference type="PROSITE" id="PS51483"/>
    </source>
</evidence>
<keyword evidence="12" id="KW-0030">Aminoacyl-tRNA synthetase</keyword>
<dbReference type="GO" id="GO:0006432">
    <property type="term" value="P:phenylalanyl-tRNA aminoacylation"/>
    <property type="evidence" value="ECO:0007669"/>
    <property type="project" value="InterPro"/>
</dbReference>
<evidence type="ECO:0000256" key="11">
    <source>
        <dbReference type="ARBA" id="ARBA00022917"/>
    </source>
</evidence>
<dbReference type="GO" id="GO:0004826">
    <property type="term" value="F:phenylalanine-tRNA ligase activity"/>
    <property type="evidence" value="ECO:0007669"/>
    <property type="project" value="UniProtKB-EC"/>
</dbReference>
<dbReference type="SUPFAM" id="SSF55681">
    <property type="entry name" value="Class II aaRS and biotin synthetases"/>
    <property type="match status" value="1"/>
</dbReference>
<evidence type="ECO:0000256" key="3">
    <source>
        <dbReference type="ARBA" id="ARBA00007438"/>
    </source>
</evidence>
<feature type="domain" description="B5" evidence="13">
    <location>
        <begin position="278"/>
        <end position="355"/>
    </location>
</feature>
<dbReference type="InterPro" id="IPR020825">
    <property type="entry name" value="Phe-tRNA_synthase-like_B3/B4"/>
</dbReference>
<dbReference type="InterPro" id="IPR005147">
    <property type="entry name" value="tRNA_synthase_B5-dom"/>
</dbReference>
<reference evidence="14" key="1">
    <citation type="journal article" date="2015" name="Nature">
        <title>Complex archaea that bridge the gap between prokaryotes and eukaryotes.</title>
        <authorList>
            <person name="Spang A."/>
            <person name="Saw J.H."/>
            <person name="Jorgensen S.L."/>
            <person name="Zaremba-Niedzwiedzka K."/>
            <person name="Martijn J."/>
            <person name="Lind A.E."/>
            <person name="van Eijk R."/>
            <person name="Schleper C."/>
            <person name="Guy L."/>
            <person name="Ettema T.J."/>
        </authorList>
    </citation>
    <scope>NUCLEOTIDE SEQUENCE</scope>
</reference>
<dbReference type="PANTHER" id="PTHR10947">
    <property type="entry name" value="PHENYLALANYL-TRNA SYNTHETASE BETA CHAIN AND LEUCINE-RICH REPEAT-CONTAINING PROTEIN 47"/>
    <property type="match status" value="1"/>
</dbReference>
<accession>A0A0F9HVC3</accession>
<dbReference type="Gene3D" id="3.30.930.10">
    <property type="entry name" value="Bira Bifunctional Protein, Domain 2"/>
    <property type="match status" value="1"/>
</dbReference>
<evidence type="ECO:0000256" key="12">
    <source>
        <dbReference type="ARBA" id="ARBA00023146"/>
    </source>
</evidence>
<dbReference type="SMART" id="SM00873">
    <property type="entry name" value="B3_4"/>
    <property type="match status" value="1"/>
</dbReference>
<keyword evidence="10" id="KW-0460">Magnesium</keyword>
<proteinExistence type="inferred from homology"/>
<dbReference type="InterPro" id="IPR005146">
    <property type="entry name" value="B3/B4_tRNA-bd"/>
</dbReference>
<evidence type="ECO:0000256" key="4">
    <source>
        <dbReference type="ARBA" id="ARBA00012814"/>
    </source>
</evidence>
<keyword evidence="5" id="KW-0963">Cytoplasm</keyword>
<dbReference type="InterPro" id="IPR041616">
    <property type="entry name" value="PheRS_beta_core"/>
</dbReference>
<name>A0A0F9HVC3_9ZZZZ</name>
<comment type="cofactor">
    <cofactor evidence="1">
        <name>Mg(2+)</name>
        <dbReference type="ChEBI" id="CHEBI:18420"/>
    </cofactor>
</comment>
<evidence type="ECO:0000256" key="8">
    <source>
        <dbReference type="ARBA" id="ARBA00022741"/>
    </source>
</evidence>
<keyword evidence="8" id="KW-0547">Nucleotide-binding</keyword>
<dbReference type="Gene3D" id="3.50.40.10">
    <property type="entry name" value="Phenylalanyl-trna Synthetase, Chain B, domain 3"/>
    <property type="match status" value="1"/>
</dbReference>
<dbReference type="GO" id="GO:0003723">
    <property type="term" value="F:RNA binding"/>
    <property type="evidence" value="ECO:0007669"/>
    <property type="project" value="InterPro"/>
</dbReference>
<protein>
    <recommendedName>
        <fullName evidence="4">phenylalanine--tRNA ligase</fullName>
        <ecNumber evidence="4">6.1.1.20</ecNumber>
    </recommendedName>
</protein>
<evidence type="ECO:0000256" key="2">
    <source>
        <dbReference type="ARBA" id="ARBA00004496"/>
    </source>
</evidence>